<feature type="domain" description="C2H2-type" evidence="1">
    <location>
        <begin position="94"/>
        <end position="115"/>
    </location>
</feature>
<evidence type="ECO:0000313" key="2">
    <source>
        <dbReference type="EMBL" id="KAF2722501.1"/>
    </source>
</evidence>
<reference evidence="2" key="1">
    <citation type="journal article" date="2020" name="Stud. Mycol.">
        <title>101 Dothideomycetes genomes: a test case for predicting lifestyles and emergence of pathogens.</title>
        <authorList>
            <person name="Haridas S."/>
            <person name="Albert R."/>
            <person name="Binder M."/>
            <person name="Bloem J."/>
            <person name="Labutti K."/>
            <person name="Salamov A."/>
            <person name="Andreopoulos B."/>
            <person name="Baker S."/>
            <person name="Barry K."/>
            <person name="Bills G."/>
            <person name="Bluhm B."/>
            <person name="Cannon C."/>
            <person name="Castanera R."/>
            <person name="Culley D."/>
            <person name="Daum C."/>
            <person name="Ezra D."/>
            <person name="Gonzalez J."/>
            <person name="Henrissat B."/>
            <person name="Kuo A."/>
            <person name="Liang C."/>
            <person name="Lipzen A."/>
            <person name="Lutzoni F."/>
            <person name="Magnuson J."/>
            <person name="Mondo S."/>
            <person name="Nolan M."/>
            <person name="Ohm R."/>
            <person name="Pangilinan J."/>
            <person name="Park H.-J."/>
            <person name="Ramirez L."/>
            <person name="Alfaro M."/>
            <person name="Sun H."/>
            <person name="Tritt A."/>
            <person name="Yoshinaga Y."/>
            <person name="Zwiers L.-H."/>
            <person name="Turgeon B."/>
            <person name="Goodwin S."/>
            <person name="Spatafora J."/>
            <person name="Crous P."/>
            <person name="Grigoriev I."/>
        </authorList>
    </citation>
    <scope>NUCLEOTIDE SEQUENCE</scope>
    <source>
        <strain evidence="2">CBS 116435</strain>
    </source>
</reference>
<dbReference type="InterPro" id="IPR013087">
    <property type="entry name" value="Znf_C2H2_type"/>
</dbReference>
<protein>
    <recommendedName>
        <fullName evidence="1">C2H2-type domain-containing protein</fullName>
    </recommendedName>
</protein>
<keyword evidence="3" id="KW-1185">Reference proteome</keyword>
<dbReference type="PROSITE" id="PS00028">
    <property type="entry name" value="ZINC_FINGER_C2H2_1"/>
    <property type="match status" value="1"/>
</dbReference>
<dbReference type="EMBL" id="MU003782">
    <property type="protein sequence ID" value="KAF2722501.1"/>
    <property type="molecule type" value="Genomic_DNA"/>
</dbReference>
<comment type="caution">
    <text evidence="2">The sequence shown here is derived from an EMBL/GenBank/DDBJ whole genome shotgun (WGS) entry which is preliminary data.</text>
</comment>
<sequence length="378" mass="42840">MDDLPTKVQSTAAEIPPNVKRYIARYGLETMTRYCEALQQEHSMIQTNSTPRALPTASLRKKQCTCPIHGQVFKEKEFTDHMKEQHWPVVEWHCTMCGSVMRRREHFKEHCTKLHNFDPTGEQIKHAETLSVPPTALSCGFCGECFQSPDNVIRFVKHLIDHFREAEPIENWSNRRRLYKMLQLMREDPRLACVTWQDLSGMTERDIQGSISLLERSNLEEAIRKHLFHLVPRESPQLSATPAVNMANPGNLSSNSQHLPQLTQCPPYVPMHDTNGMNAPYVGLHISPNTSFQPTYQTSVPSGGSFDNSFMTSAVAQGETGWSFAPREDNYLAPYGNHSYLSLNALSNNPGGNLQATSDQELMYPVNVNLDSFPQRHG</sequence>
<evidence type="ECO:0000259" key="1">
    <source>
        <dbReference type="PROSITE" id="PS00028"/>
    </source>
</evidence>
<gene>
    <name evidence="2" type="ORF">K431DRAFT_311734</name>
</gene>
<dbReference type="Proteomes" id="UP000799441">
    <property type="component" value="Unassembled WGS sequence"/>
</dbReference>
<dbReference type="AlphaFoldDB" id="A0A9P4QCS5"/>
<proteinExistence type="predicted"/>
<organism evidence="2 3">
    <name type="scientific">Polychaeton citri CBS 116435</name>
    <dbReference type="NCBI Taxonomy" id="1314669"/>
    <lineage>
        <taxon>Eukaryota</taxon>
        <taxon>Fungi</taxon>
        <taxon>Dikarya</taxon>
        <taxon>Ascomycota</taxon>
        <taxon>Pezizomycotina</taxon>
        <taxon>Dothideomycetes</taxon>
        <taxon>Dothideomycetidae</taxon>
        <taxon>Capnodiales</taxon>
        <taxon>Capnodiaceae</taxon>
        <taxon>Polychaeton</taxon>
    </lineage>
</organism>
<accession>A0A9P4QCS5</accession>
<dbReference type="OrthoDB" id="654211at2759"/>
<evidence type="ECO:0000313" key="3">
    <source>
        <dbReference type="Proteomes" id="UP000799441"/>
    </source>
</evidence>
<name>A0A9P4QCS5_9PEZI</name>